<organism evidence="2 3">
    <name type="scientific">Herbaspirillum aquaticum</name>
    <dbReference type="NCBI Taxonomy" id="568783"/>
    <lineage>
        <taxon>Bacteria</taxon>
        <taxon>Pseudomonadati</taxon>
        <taxon>Pseudomonadota</taxon>
        <taxon>Betaproteobacteria</taxon>
        <taxon>Burkholderiales</taxon>
        <taxon>Oxalobacteraceae</taxon>
        <taxon>Herbaspirillum</taxon>
    </lineage>
</organism>
<feature type="transmembrane region" description="Helical" evidence="1">
    <location>
        <begin position="12"/>
        <end position="29"/>
    </location>
</feature>
<protein>
    <recommendedName>
        <fullName evidence="4">DUF2970 domain-containing protein</fullName>
    </recommendedName>
</protein>
<keyword evidence="1" id="KW-0812">Transmembrane</keyword>
<dbReference type="Proteomes" id="UP000214747">
    <property type="component" value="Unassembled WGS sequence"/>
</dbReference>
<sequence>MNDELKQAAQRKASFGATMKAVFWSFFGVRKRKDYESDAARLNPVHVVIAGILGAAIFVTVLVSIVKLVVRSAAGA</sequence>
<proteinExistence type="predicted"/>
<evidence type="ECO:0000313" key="3">
    <source>
        <dbReference type="Proteomes" id="UP000214747"/>
    </source>
</evidence>
<comment type="caution">
    <text evidence="2">The sequence shown here is derived from an EMBL/GenBank/DDBJ whole genome shotgun (WGS) entry which is preliminary data.</text>
</comment>
<gene>
    <name evidence="2" type="ORF">CEJ45_19915</name>
</gene>
<dbReference type="InterPro" id="IPR021344">
    <property type="entry name" value="DUF2970"/>
</dbReference>
<evidence type="ECO:0008006" key="4">
    <source>
        <dbReference type="Google" id="ProtNLM"/>
    </source>
</evidence>
<feature type="transmembrane region" description="Helical" evidence="1">
    <location>
        <begin position="49"/>
        <end position="70"/>
    </location>
</feature>
<keyword evidence="1" id="KW-1133">Transmembrane helix</keyword>
<dbReference type="EMBL" id="NJGV01000023">
    <property type="protein sequence ID" value="OWY32731.1"/>
    <property type="molecule type" value="Genomic_DNA"/>
</dbReference>
<accession>A0A225SNP0</accession>
<evidence type="ECO:0000256" key="1">
    <source>
        <dbReference type="SAM" id="Phobius"/>
    </source>
</evidence>
<reference evidence="2 3" key="1">
    <citation type="journal article" date="2010" name="Int. J. Syst. Evol. Microbiol.">
        <title>Reclassification of Herbaspirillum putei as a later heterotypic synonym of Herbaspirillum huttiense, with the description of H. huttiense subsp. huttiense subsp. nov. and H. huttiense subsp. putei subsp. nov., comb. nov., and description of Herbaspirillum aquaticum sp. nov.</title>
        <authorList>
            <person name="Dobritsa A.P."/>
            <person name="Reddy M.C."/>
            <person name="Samadpour M."/>
        </authorList>
    </citation>
    <scope>NUCLEOTIDE SEQUENCE [LARGE SCALE GENOMIC DNA]</scope>
    <source>
        <strain evidence="2 3">IEH 4430</strain>
    </source>
</reference>
<dbReference type="AlphaFoldDB" id="A0A225SNP0"/>
<dbReference type="Pfam" id="PF11174">
    <property type="entry name" value="DUF2970"/>
    <property type="match status" value="1"/>
</dbReference>
<name>A0A225SNP0_9BURK</name>
<keyword evidence="1" id="KW-0472">Membrane</keyword>
<keyword evidence="3" id="KW-1185">Reference proteome</keyword>
<dbReference type="RefSeq" id="WP_088756831.1">
    <property type="nucleotide sequence ID" value="NZ_NJGV01000023.1"/>
</dbReference>
<evidence type="ECO:0000313" key="2">
    <source>
        <dbReference type="EMBL" id="OWY32731.1"/>
    </source>
</evidence>